<dbReference type="PIRSF" id="PIRSF005859">
    <property type="entry name" value="PBR"/>
    <property type="match status" value="1"/>
</dbReference>
<proteinExistence type="inferred from homology"/>
<evidence type="ECO:0000256" key="3">
    <source>
        <dbReference type="ARBA" id="ARBA00022692"/>
    </source>
</evidence>
<evidence type="ECO:0000256" key="4">
    <source>
        <dbReference type="ARBA" id="ARBA00022989"/>
    </source>
</evidence>
<feature type="transmembrane region" description="Helical" evidence="6">
    <location>
        <begin position="142"/>
        <end position="163"/>
    </location>
</feature>
<dbReference type="GO" id="GO:0033013">
    <property type="term" value="P:tetrapyrrole metabolic process"/>
    <property type="evidence" value="ECO:0007669"/>
    <property type="project" value="UniProtKB-ARBA"/>
</dbReference>
<organism evidence="7 8">
    <name type="scientific">Aurantiacibacter aquimixticola</name>
    <dbReference type="NCBI Taxonomy" id="1958945"/>
    <lineage>
        <taxon>Bacteria</taxon>
        <taxon>Pseudomonadati</taxon>
        <taxon>Pseudomonadota</taxon>
        <taxon>Alphaproteobacteria</taxon>
        <taxon>Sphingomonadales</taxon>
        <taxon>Erythrobacteraceae</taxon>
        <taxon>Aurantiacibacter</taxon>
    </lineage>
</organism>
<gene>
    <name evidence="7" type="ORF">D6201_00710</name>
</gene>
<keyword evidence="8" id="KW-1185">Reference proteome</keyword>
<name>A0A419RQM2_9SPHN</name>
<dbReference type="EMBL" id="RAHX01000001">
    <property type="protein sequence ID" value="RJY08074.1"/>
    <property type="molecule type" value="Genomic_DNA"/>
</dbReference>
<reference evidence="7 8" key="1">
    <citation type="journal article" date="2017" name="Int. J. Syst. Evol. Microbiol.">
        <title>Erythrobacter aquimixticola sp. nov., isolated from the junction between the ocean and a freshwater spring.</title>
        <authorList>
            <person name="Park S."/>
            <person name="Jung Y.T."/>
            <person name="Choi S.J."/>
            <person name="Yoon J.H."/>
        </authorList>
    </citation>
    <scope>NUCLEOTIDE SEQUENCE [LARGE SCALE GENOMIC DNA]</scope>
    <source>
        <strain evidence="7 8">JSSK-14</strain>
    </source>
</reference>
<keyword evidence="4 6" id="KW-1133">Transmembrane helix</keyword>
<dbReference type="AlphaFoldDB" id="A0A419RQM2"/>
<accession>A0A419RQM2</accession>
<evidence type="ECO:0000256" key="5">
    <source>
        <dbReference type="ARBA" id="ARBA00023136"/>
    </source>
</evidence>
<dbReference type="InterPro" id="IPR018247">
    <property type="entry name" value="EF_Hand_1_Ca_BS"/>
</dbReference>
<comment type="caution">
    <text evidence="7">The sequence shown here is derived from an EMBL/GenBank/DDBJ whole genome shotgun (WGS) entry which is preliminary data.</text>
</comment>
<comment type="subcellular location">
    <subcellularLocation>
        <location evidence="1">Membrane</location>
        <topology evidence="1">Multi-pass membrane protein</topology>
    </subcellularLocation>
</comment>
<keyword evidence="5 6" id="KW-0472">Membrane</keyword>
<dbReference type="PANTHER" id="PTHR10057">
    <property type="entry name" value="PERIPHERAL-TYPE BENZODIAZEPINE RECEPTOR"/>
    <property type="match status" value="1"/>
</dbReference>
<sequence length="183" mass="20138">MTRLASPGQLRASLIRWSLFIVPAVMLLGFLSGQVGGDSNSAWFQSLTKPAIYPPPATFGIVWTILYAMIGFAFAVVCAAWGSRIRGWAIVAFLVHLAANLAWTPVFFGQQQLEAALYVLIAVDVLAVLTTILFFRVRKLAGWLMLPYLGWILFATVLNWQFLQLNPDGGDVDESGAVQTFEL</sequence>
<evidence type="ECO:0000256" key="6">
    <source>
        <dbReference type="SAM" id="Phobius"/>
    </source>
</evidence>
<dbReference type="RefSeq" id="WP_120046964.1">
    <property type="nucleotide sequence ID" value="NZ_RAHX01000001.1"/>
</dbReference>
<feature type="transmembrane region" description="Helical" evidence="6">
    <location>
        <begin position="115"/>
        <end position="135"/>
    </location>
</feature>
<dbReference type="Proteomes" id="UP000285232">
    <property type="component" value="Unassembled WGS sequence"/>
</dbReference>
<dbReference type="Gene3D" id="1.20.1260.100">
    <property type="entry name" value="TspO/MBR protein"/>
    <property type="match status" value="1"/>
</dbReference>
<evidence type="ECO:0000256" key="1">
    <source>
        <dbReference type="ARBA" id="ARBA00004141"/>
    </source>
</evidence>
<feature type="transmembrane region" description="Helical" evidence="6">
    <location>
        <begin position="57"/>
        <end position="81"/>
    </location>
</feature>
<dbReference type="PROSITE" id="PS00018">
    <property type="entry name" value="EF_HAND_1"/>
    <property type="match status" value="1"/>
</dbReference>
<dbReference type="Pfam" id="PF03073">
    <property type="entry name" value="TspO_MBR"/>
    <property type="match status" value="1"/>
</dbReference>
<keyword evidence="3 6" id="KW-0812">Transmembrane</keyword>
<evidence type="ECO:0000313" key="7">
    <source>
        <dbReference type="EMBL" id="RJY08074.1"/>
    </source>
</evidence>
<dbReference type="GO" id="GO:0016020">
    <property type="term" value="C:membrane"/>
    <property type="evidence" value="ECO:0007669"/>
    <property type="project" value="UniProtKB-SubCell"/>
</dbReference>
<dbReference type="CDD" id="cd15904">
    <property type="entry name" value="TSPO_MBR"/>
    <property type="match status" value="1"/>
</dbReference>
<dbReference type="InterPro" id="IPR004307">
    <property type="entry name" value="TspO_MBR"/>
</dbReference>
<feature type="transmembrane region" description="Helical" evidence="6">
    <location>
        <begin position="14"/>
        <end position="37"/>
    </location>
</feature>
<feature type="transmembrane region" description="Helical" evidence="6">
    <location>
        <begin position="88"/>
        <end position="109"/>
    </location>
</feature>
<dbReference type="InterPro" id="IPR038330">
    <property type="entry name" value="TspO/MBR-related_sf"/>
</dbReference>
<dbReference type="OrthoDB" id="9795496at2"/>
<evidence type="ECO:0000313" key="8">
    <source>
        <dbReference type="Proteomes" id="UP000285232"/>
    </source>
</evidence>
<comment type="similarity">
    <text evidence="2">Belongs to the TspO/BZRP family.</text>
</comment>
<dbReference type="FunFam" id="1.20.1260.100:FF:000001">
    <property type="entry name" value="translocator protein 2"/>
    <property type="match status" value="1"/>
</dbReference>
<evidence type="ECO:0000256" key="2">
    <source>
        <dbReference type="ARBA" id="ARBA00007524"/>
    </source>
</evidence>
<protein>
    <submittedName>
        <fullName evidence="7">Tryptophan-rich sensory protein</fullName>
    </submittedName>
</protein>
<dbReference type="PANTHER" id="PTHR10057:SF0">
    <property type="entry name" value="TRANSLOCATOR PROTEIN"/>
    <property type="match status" value="1"/>
</dbReference>